<gene>
    <name evidence="3" type="ORF">HINF_LOCUS2265</name>
    <name evidence="4" type="ORF">HINF_LOCUS44907</name>
</gene>
<keyword evidence="1" id="KW-0433">Leucine-rich repeat</keyword>
<protein>
    <submittedName>
        <fullName evidence="3">Leucine-rich repeat domain-containing protein</fullName>
    </submittedName>
    <submittedName>
        <fullName evidence="4">Leucine-rich_repeat domain-containing protein</fullName>
    </submittedName>
</protein>
<evidence type="ECO:0000313" key="5">
    <source>
        <dbReference type="Proteomes" id="UP001642409"/>
    </source>
</evidence>
<dbReference type="SMART" id="SM00364">
    <property type="entry name" value="LRR_BAC"/>
    <property type="match status" value="5"/>
</dbReference>
<organism evidence="3">
    <name type="scientific">Hexamita inflata</name>
    <dbReference type="NCBI Taxonomy" id="28002"/>
    <lineage>
        <taxon>Eukaryota</taxon>
        <taxon>Metamonada</taxon>
        <taxon>Diplomonadida</taxon>
        <taxon>Hexamitidae</taxon>
        <taxon>Hexamitinae</taxon>
        <taxon>Hexamita</taxon>
    </lineage>
</organism>
<accession>A0AA86TD93</accession>
<dbReference type="InterPro" id="IPR001611">
    <property type="entry name" value="Leu-rich_rpt"/>
</dbReference>
<reference evidence="4 5" key="2">
    <citation type="submission" date="2024-07" db="EMBL/GenBank/DDBJ databases">
        <authorList>
            <person name="Akdeniz Z."/>
        </authorList>
    </citation>
    <scope>NUCLEOTIDE SEQUENCE [LARGE SCALE GENOMIC DNA]</scope>
</reference>
<comment type="caution">
    <text evidence="3">The sequence shown here is derived from an EMBL/GenBank/DDBJ whole genome shotgun (WGS) entry which is preliminary data.</text>
</comment>
<evidence type="ECO:0000256" key="1">
    <source>
        <dbReference type="ARBA" id="ARBA00022614"/>
    </source>
</evidence>
<dbReference type="InterPro" id="IPR032675">
    <property type="entry name" value="LRR_dom_sf"/>
</dbReference>
<proteinExistence type="predicted"/>
<dbReference type="Pfam" id="PF12799">
    <property type="entry name" value="LRR_4"/>
    <property type="match status" value="2"/>
</dbReference>
<dbReference type="InterPro" id="IPR050836">
    <property type="entry name" value="SDS22/Internalin_LRR"/>
</dbReference>
<keyword evidence="2" id="KW-0677">Repeat</keyword>
<dbReference type="Proteomes" id="UP001642409">
    <property type="component" value="Unassembled WGS sequence"/>
</dbReference>
<reference evidence="3" key="1">
    <citation type="submission" date="2023-06" db="EMBL/GenBank/DDBJ databases">
        <authorList>
            <person name="Kurt Z."/>
        </authorList>
    </citation>
    <scope>NUCLEOTIDE SEQUENCE</scope>
</reference>
<evidence type="ECO:0000256" key="2">
    <source>
        <dbReference type="ARBA" id="ARBA00022737"/>
    </source>
</evidence>
<dbReference type="InterPro" id="IPR003591">
    <property type="entry name" value="Leu-rich_rpt_typical-subtyp"/>
</dbReference>
<dbReference type="SMART" id="SM00365">
    <property type="entry name" value="LRR_SD22"/>
    <property type="match status" value="12"/>
</dbReference>
<dbReference type="EMBL" id="CAXDID020000192">
    <property type="protein sequence ID" value="CAL6052553.1"/>
    <property type="molecule type" value="Genomic_DNA"/>
</dbReference>
<dbReference type="SMART" id="SM00369">
    <property type="entry name" value="LRR_TYP"/>
    <property type="match status" value="9"/>
</dbReference>
<sequence>MKQNVNTIQNKICISQQSIFTNKQTQDVHKFEANDITIEQVDKVPIYAVSIRMVNCSLCSCKGLNFHQQLTHLDLSRNFLKKISGIENISSLENVDFSNNFITDISALAGKNKLKVLKVSNNMIFRLDVVSSLHALEELEYASNYVQSHKPVIMHSNFKPCWLSLQKIISLEQCMHIMGVSEEEAKFILNEDENNKIWEYIKLMIIQYKDQVSQTLNEEVQLCISDDQELTNLVFIPYLNVIKLLVNMCNNFNFTEGGFQKLNYLFVSNSKVKSLQGIQNFKQFETLFLRNNGLNRLSNELSLISELNNLRSLNIAQNGVEDLTWLKLNQLESLDVSENKIKDISVLNKFKDLKNLDISFNLVGSVEALRNLVQLEQLDISNNKIKNINCLNKLEKLVYFNITCNRIISVAVCLSMNLLMDLRIDQNVVCDIDMLTKHQNNNIQRATQQDDPTDAEIQDYFNCDEYQLQKNKKYLLNQKYQANYYHSMILQFKASVTNDSLELIYNNELRSISFSDKLNVMKTLKIFGCPNVNFDPHSILVQNLIIQNCQLNNIINLEQMTQLVSLDLSSNELRFVLELGELVNLKTLILKDNRIARIDSWIQNLKELEHINMQNNKLIRIKQLLDIPLLNTALLQGNTIRDIEFLKRHRNYTLDWLQPQNYPTISDYEYYLGDNRNDQMVHGLIKQIDLERYSLEKAEKYKDYIIEEELTIHGDQSLQDLGFLNTQNMFLQKNTNILTLLFCVELETANTPFGLNKLTINNCELSQIKGLEMVLNLTFLDLSSNKLTEVTALFNLIHIEELILNNNMIIKIDCLDKLVNLKNFEIKNNKVFDSSVLKFWKNITKLFVNDNFINDFTELFNHDNYNPLWISSQKIPEIADVKNYLQVEATDDQINAELAKNNKQQINKKNFDQKLIQKFKQQLTNNKLQIVDNQFVQDLNFVNHFKLSKLALKNCINVKFDYFCNVKILHVTNCRLSKIDGINKMLQLQELNLEKNNLEEVSVLSELLNLQTLILNDNKIYDLSCLQILVNLKTLNVCRNKLLEVDRASYYVRQETL</sequence>
<dbReference type="PANTHER" id="PTHR46652">
    <property type="entry name" value="LEUCINE-RICH REPEAT AND IQ DOMAIN-CONTAINING PROTEIN 1-RELATED"/>
    <property type="match status" value="1"/>
</dbReference>
<dbReference type="PROSITE" id="PS51450">
    <property type="entry name" value="LRR"/>
    <property type="match status" value="8"/>
</dbReference>
<dbReference type="InterPro" id="IPR025875">
    <property type="entry name" value="Leu-rich_rpt_4"/>
</dbReference>
<dbReference type="SUPFAM" id="SSF52058">
    <property type="entry name" value="L domain-like"/>
    <property type="match status" value="2"/>
</dbReference>
<dbReference type="AlphaFoldDB" id="A0AA86TD93"/>
<evidence type="ECO:0000313" key="4">
    <source>
        <dbReference type="EMBL" id="CAL6052553.1"/>
    </source>
</evidence>
<dbReference type="Gene3D" id="3.80.10.10">
    <property type="entry name" value="Ribonuclease Inhibitor"/>
    <property type="match status" value="5"/>
</dbReference>
<evidence type="ECO:0000313" key="3">
    <source>
        <dbReference type="EMBL" id="CAI9914620.1"/>
    </source>
</evidence>
<keyword evidence="5" id="KW-1185">Reference proteome</keyword>
<name>A0AA86TD93_9EUKA</name>
<dbReference type="PANTHER" id="PTHR46652:SF3">
    <property type="entry name" value="LEUCINE-RICH REPEAT-CONTAINING PROTEIN 9"/>
    <property type="match status" value="1"/>
</dbReference>
<dbReference type="EMBL" id="CATOUU010000052">
    <property type="protein sequence ID" value="CAI9914620.1"/>
    <property type="molecule type" value="Genomic_DNA"/>
</dbReference>